<dbReference type="GO" id="GO:0006508">
    <property type="term" value="P:proteolysis"/>
    <property type="evidence" value="ECO:0007669"/>
    <property type="project" value="UniProtKB-KW"/>
</dbReference>
<dbReference type="AlphaFoldDB" id="A0A2A8CV31"/>
<comment type="similarity">
    <text evidence="1 6 7">Belongs to the peptidase S8 family.</text>
</comment>
<dbReference type="InterPro" id="IPR023827">
    <property type="entry name" value="Peptidase_S8_Asp-AS"/>
</dbReference>
<dbReference type="InterPro" id="IPR010259">
    <property type="entry name" value="S8pro/Inhibitor_I9"/>
</dbReference>
<evidence type="ECO:0000256" key="9">
    <source>
        <dbReference type="SAM" id="SignalP"/>
    </source>
</evidence>
<dbReference type="Pfam" id="PF05922">
    <property type="entry name" value="Inhibitor_I9"/>
    <property type="match status" value="1"/>
</dbReference>
<dbReference type="PANTHER" id="PTHR43806:SF58">
    <property type="entry name" value="ALKALINE PROTEASE 1-RELATED"/>
    <property type="match status" value="1"/>
</dbReference>
<dbReference type="SUPFAM" id="SSF52743">
    <property type="entry name" value="Subtilisin-like"/>
    <property type="match status" value="1"/>
</dbReference>
<accession>A0A2A8CV31</accession>
<evidence type="ECO:0000256" key="8">
    <source>
        <dbReference type="SAM" id="MobiDB-lite"/>
    </source>
</evidence>
<dbReference type="InterPro" id="IPR000209">
    <property type="entry name" value="Peptidase_S8/S53_dom"/>
</dbReference>
<dbReference type="SUPFAM" id="SSF54897">
    <property type="entry name" value="Protease propeptides/inhibitors"/>
    <property type="match status" value="1"/>
</dbReference>
<dbReference type="PROSITE" id="PS51257">
    <property type="entry name" value="PROKAR_LIPOPROTEIN"/>
    <property type="match status" value="1"/>
</dbReference>
<dbReference type="Gene3D" id="3.40.50.200">
    <property type="entry name" value="Peptidase S8/S53 domain"/>
    <property type="match status" value="1"/>
</dbReference>
<sequence length="541" mass="55280">MKFASALRRGLALSVMALLLFTTACDSPSPTATSESQKPNVESSLSKEAPADKPGATELPGEETSEPIPGQYIVVLKDGAVAAKSDAAVRSVATSLLGKSADLQYTYTTALQGFTAAGVSEKQADMLSSDSRVKFVEQDRTVHAYATQSGATWGLDRVDARSGTDGDYNYTATGAGVNAYIIDTGILPTHNDFSDASTFYDAFNDGQNGVDCNGHGTHVAGTVGGTEYGVAKDASLYGVRVLDCSGGGTLSSVTNGVDYVAQNHTKPAVANMSLGGGASSSIDNAVQGLINAGVTTVVAAGNSDTDACNQSPARLADAITVGSTTSSDSRSSFSNYGSCVDIFAPGSNITSAWYTSDSATNTISGTSMASPHVAGGAALYLENNPGASPSQVANALTSTATQGAISGVNGSPNLLLYSLLTGDGGDGGDGGDDGGDDGGSGDAPCTSCDIYSGTLSGSGDNDIQPDGTYYAGDGVENGYLRSSNGDFDLYLYKWNGYSWSQVASSTSTDSNEDIEYSGSSGYFYWEIYSYSGSGSYDFYLD</sequence>
<evidence type="ECO:0000256" key="1">
    <source>
        <dbReference type="ARBA" id="ARBA00011073"/>
    </source>
</evidence>
<dbReference type="GO" id="GO:0004252">
    <property type="term" value="F:serine-type endopeptidase activity"/>
    <property type="evidence" value="ECO:0007669"/>
    <property type="project" value="UniProtKB-UniRule"/>
</dbReference>
<reference evidence="12 13" key="1">
    <citation type="submission" date="2017-10" db="EMBL/GenBank/DDBJ databases">
        <title>Draft genome of Longibacter Salinarum.</title>
        <authorList>
            <person name="Goh K.M."/>
            <person name="Shamsir M.S."/>
            <person name="Lim S.W."/>
        </authorList>
    </citation>
    <scope>NUCLEOTIDE SEQUENCE [LARGE SCALE GENOMIC DNA]</scope>
    <source>
        <strain evidence="12 13">KCTC 52045</strain>
    </source>
</reference>
<protein>
    <submittedName>
        <fullName evidence="12">Peptidase S8</fullName>
    </submittedName>
</protein>
<keyword evidence="3 6" id="KW-0378">Hydrolase</keyword>
<dbReference type="InterPro" id="IPR034193">
    <property type="entry name" value="PCSK9_ProteinaseK-like"/>
</dbReference>
<feature type="active site" description="Charge relay system" evidence="5 6">
    <location>
        <position position="183"/>
    </location>
</feature>
<dbReference type="CDD" id="cd04077">
    <property type="entry name" value="Peptidases_S8_PCSK9_ProteinaseK_like"/>
    <property type="match status" value="1"/>
</dbReference>
<dbReference type="InterPro" id="IPR050131">
    <property type="entry name" value="Peptidase_S8_subtilisin-like"/>
</dbReference>
<proteinExistence type="inferred from homology"/>
<feature type="region of interest" description="Disordered" evidence="8">
    <location>
        <begin position="28"/>
        <end position="66"/>
    </location>
</feature>
<keyword evidence="13" id="KW-1185">Reference proteome</keyword>
<dbReference type="PROSITE" id="PS51892">
    <property type="entry name" value="SUBTILASE"/>
    <property type="match status" value="1"/>
</dbReference>
<evidence type="ECO:0000256" key="4">
    <source>
        <dbReference type="ARBA" id="ARBA00022825"/>
    </source>
</evidence>
<evidence type="ECO:0000259" key="11">
    <source>
        <dbReference type="Pfam" id="PF05922"/>
    </source>
</evidence>
<gene>
    <name evidence="12" type="ORF">CRI94_15295</name>
</gene>
<feature type="compositionally biased region" description="Polar residues" evidence="8">
    <location>
        <begin position="28"/>
        <end position="46"/>
    </location>
</feature>
<evidence type="ECO:0000256" key="6">
    <source>
        <dbReference type="PROSITE-ProRule" id="PRU01240"/>
    </source>
</evidence>
<dbReference type="OrthoDB" id="9798386at2"/>
<dbReference type="RefSeq" id="WP_098077848.1">
    <property type="nucleotide sequence ID" value="NZ_PDEQ01000009.1"/>
</dbReference>
<dbReference type="Gene3D" id="3.30.70.80">
    <property type="entry name" value="Peptidase S8 propeptide/proteinase inhibitor I9"/>
    <property type="match status" value="1"/>
</dbReference>
<evidence type="ECO:0000313" key="13">
    <source>
        <dbReference type="Proteomes" id="UP000220102"/>
    </source>
</evidence>
<evidence type="ECO:0000313" key="12">
    <source>
        <dbReference type="EMBL" id="PEN11401.1"/>
    </source>
</evidence>
<dbReference type="InterPro" id="IPR036852">
    <property type="entry name" value="Peptidase_S8/S53_dom_sf"/>
</dbReference>
<evidence type="ECO:0000256" key="5">
    <source>
        <dbReference type="PIRSR" id="PIRSR615500-1"/>
    </source>
</evidence>
<dbReference type="GO" id="GO:0005615">
    <property type="term" value="C:extracellular space"/>
    <property type="evidence" value="ECO:0007669"/>
    <property type="project" value="TreeGrafter"/>
</dbReference>
<dbReference type="InterPro" id="IPR022398">
    <property type="entry name" value="Peptidase_S8_His-AS"/>
</dbReference>
<feature type="active site" description="Charge relay system" evidence="5 6">
    <location>
        <position position="215"/>
    </location>
</feature>
<evidence type="ECO:0000256" key="7">
    <source>
        <dbReference type="RuleBase" id="RU003355"/>
    </source>
</evidence>
<evidence type="ECO:0000259" key="10">
    <source>
        <dbReference type="Pfam" id="PF00082"/>
    </source>
</evidence>
<dbReference type="PROSITE" id="PS00137">
    <property type="entry name" value="SUBTILASE_HIS"/>
    <property type="match status" value="1"/>
</dbReference>
<dbReference type="PRINTS" id="PR00723">
    <property type="entry name" value="SUBTILISIN"/>
</dbReference>
<dbReference type="InterPro" id="IPR037045">
    <property type="entry name" value="S8pro/Inhibitor_I9_sf"/>
</dbReference>
<feature type="domain" description="Inhibitor I9" evidence="11">
    <location>
        <begin position="71"/>
        <end position="144"/>
    </location>
</feature>
<dbReference type="PROSITE" id="PS00136">
    <property type="entry name" value="SUBTILASE_ASP"/>
    <property type="match status" value="1"/>
</dbReference>
<dbReference type="FunFam" id="3.40.50.200:FF:000014">
    <property type="entry name" value="Proteinase K"/>
    <property type="match status" value="1"/>
</dbReference>
<dbReference type="Proteomes" id="UP000220102">
    <property type="component" value="Unassembled WGS sequence"/>
</dbReference>
<keyword evidence="9" id="KW-0732">Signal</keyword>
<feature type="active site" description="Charge relay system" evidence="5 6">
    <location>
        <position position="367"/>
    </location>
</feature>
<dbReference type="InterPro" id="IPR015500">
    <property type="entry name" value="Peptidase_S8_subtilisin-rel"/>
</dbReference>
<evidence type="ECO:0000256" key="3">
    <source>
        <dbReference type="ARBA" id="ARBA00022801"/>
    </source>
</evidence>
<organism evidence="12 13">
    <name type="scientific">Longibacter salinarum</name>
    <dbReference type="NCBI Taxonomy" id="1850348"/>
    <lineage>
        <taxon>Bacteria</taxon>
        <taxon>Pseudomonadati</taxon>
        <taxon>Rhodothermota</taxon>
        <taxon>Rhodothermia</taxon>
        <taxon>Rhodothermales</taxon>
        <taxon>Salisaetaceae</taxon>
        <taxon>Longibacter</taxon>
    </lineage>
</organism>
<dbReference type="EMBL" id="PDEQ01000009">
    <property type="protein sequence ID" value="PEN11401.1"/>
    <property type="molecule type" value="Genomic_DNA"/>
</dbReference>
<feature type="signal peptide" evidence="9">
    <location>
        <begin position="1"/>
        <end position="26"/>
    </location>
</feature>
<dbReference type="PROSITE" id="PS00138">
    <property type="entry name" value="SUBTILASE_SER"/>
    <property type="match status" value="1"/>
</dbReference>
<feature type="chain" id="PRO_5012134129" evidence="9">
    <location>
        <begin position="27"/>
        <end position="541"/>
    </location>
</feature>
<keyword evidence="2 6" id="KW-0645">Protease</keyword>
<dbReference type="Pfam" id="PF00082">
    <property type="entry name" value="Peptidase_S8"/>
    <property type="match status" value="1"/>
</dbReference>
<name>A0A2A8CV31_9BACT</name>
<dbReference type="InterPro" id="IPR023828">
    <property type="entry name" value="Peptidase_S8_Ser-AS"/>
</dbReference>
<dbReference type="PANTHER" id="PTHR43806">
    <property type="entry name" value="PEPTIDASE S8"/>
    <property type="match status" value="1"/>
</dbReference>
<feature type="domain" description="Peptidase S8/S53" evidence="10">
    <location>
        <begin position="181"/>
        <end position="409"/>
    </location>
</feature>
<keyword evidence="4 6" id="KW-0720">Serine protease</keyword>
<evidence type="ECO:0000256" key="2">
    <source>
        <dbReference type="ARBA" id="ARBA00022670"/>
    </source>
</evidence>
<comment type="caution">
    <text evidence="12">The sequence shown here is derived from an EMBL/GenBank/DDBJ whole genome shotgun (WGS) entry which is preliminary data.</text>
</comment>
<dbReference type="Gene3D" id="2.60.120.380">
    <property type="match status" value="1"/>
</dbReference>